<evidence type="ECO:0000256" key="7">
    <source>
        <dbReference type="PIRSR" id="PIRSR601765-1"/>
    </source>
</evidence>
<comment type="cofactor">
    <cofactor evidence="7">
        <name>Zn(2+)</name>
        <dbReference type="ChEBI" id="CHEBI:29105"/>
    </cofactor>
    <text evidence="7">Binds 1 zinc ion per subunit.</text>
</comment>
<dbReference type="GeneID" id="37203995"/>
<evidence type="ECO:0000256" key="8">
    <source>
        <dbReference type="RuleBase" id="RU003956"/>
    </source>
</evidence>
<protein>
    <recommendedName>
        <fullName evidence="2 8">Carbonic anhydrase</fullName>
        <ecNumber evidence="2 8">4.2.1.1</ecNumber>
    </recommendedName>
    <alternativeName>
        <fullName evidence="8">Carbonate dehydratase</fullName>
    </alternativeName>
</protein>
<dbReference type="SMART" id="SM00947">
    <property type="entry name" value="Pro_CA"/>
    <property type="match status" value="1"/>
</dbReference>
<reference evidence="9 10" key="1">
    <citation type="submission" date="2018-02" db="EMBL/GenBank/DDBJ databases">
        <title>The genomes of Aspergillus section Nigri reveals drivers in fungal speciation.</title>
        <authorList>
            <consortium name="DOE Joint Genome Institute"/>
            <person name="Vesth T.C."/>
            <person name="Nybo J."/>
            <person name="Theobald S."/>
            <person name="Brandl J."/>
            <person name="Frisvad J.C."/>
            <person name="Nielsen K.F."/>
            <person name="Lyhne E.K."/>
            <person name="Kogle M.E."/>
            <person name="Kuo A."/>
            <person name="Riley R."/>
            <person name="Clum A."/>
            <person name="Nolan M."/>
            <person name="Lipzen A."/>
            <person name="Salamov A."/>
            <person name="Henrissat B."/>
            <person name="Wiebenga A."/>
            <person name="De vries R.P."/>
            <person name="Grigoriev I.V."/>
            <person name="Mortensen U.H."/>
            <person name="Andersen M.R."/>
            <person name="Baker S.E."/>
        </authorList>
    </citation>
    <scope>NUCLEOTIDE SEQUENCE [LARGE SCALE GENOMIC DNA]</scope>
    <source>
        <strain evidence="9 10">CBS 101889</strain>
    </source>
</reference>
<dbReference type="RefSeq" id="XP_025555076.1">
    <property type="nucleotide sequence ID" value="XM_025699706.1"/>
</dbReference>
<dbReference type="AlphaFoldDB" id="A0A395I6V3"/>
<gene>
    <name evidence="9" type="ORF">BO97DRAFT_468064</name>
</gene>
<dbReference type="OrthoDB" id="10248475at2759"/>
<dbReference type="SUPFAM" id="SSF53056">
    <property type="entry name" value="beta-carbonic anhydrase, cab"/>
    <property type="match status" value="1"/>
</dbReference>
<dbReference type="EC" id="4.2.1.1" evidence="2 8"/>
<feature type="binding site" evidence="7">
    <location>
        <position position="34"/>
    </location>
    <ligand>
        <name>Zn(2+)</name>
        <dbReference type="ChEBI" id="CHEBI:29105"/>
    </ligand>
</feature>
<keyword evidence="4 7" id="KW-0862">Zinc</keyword>
<dbReference type="GO" id="GO:0008270">
    <property type="term" value="F:zinc ion binding"/>
    <property type="evidence" value="ECO:0007669"/>
    <property type="project" value="UniProtKB-UniRule"/>
</dbReference>
<proteinExistence type="inferred from homology"/>
<feature type="binding site" evidence="7">
    <location>
        <position position="36"/>
    </location>
    <ligand>
        <name>Zn(2+)</name>
        <dbReference type="ChEBI" id="CHEBI:29105"/>
    </ligand>
</feature>
<dbReference type="EMBL" id="KZ824270">
    <property type="protein sequence ID" value="RAL15922.1"/>
    <property type="molecule type" value="Genomic_DNA"/>
</dbReference>
<dbReference type="Gene3D" id="3.40.1050.10">
    <property type="entry name" value="Carbonic anhydrase"/>
    <property type="match status" value="1"/>
</dbReference>
<evidence type="ECO:0000313" key="9">
    <source>
        <dbReference type="EMBL" id="RAL15922.1"/>
    </source>
</evidence>
<comment type="function">
    <text evidence="8">Reversible hydration of carbon dioxide.</text>
</comment>
<sequence length="183" mass="20324">MKSQPGTRYEICQVQSGSVPWGQSSGKQVLWIGCSDSDYDELETLGLQSDQVLEYRNLGNMVVDDLSCKTTLGYALDQLKIRDIVVCGHYGCHIVQGTPNPGLPEPWSRNLDEIRCTHNHTLDRTTGPARDRAMVELNILGQMQSLSRAHPAIDPAHDGEIKVFGMVYDRASKTGYQIREASC</sequence>
<evidence type="ECO:0000256" key="6">
    <source>
        <dbReference type="ARBA" id="ARBA00048348"/>
    </source>
</evidence>
<evidence type="ECO:0000256" key="5">
    <source>
        <dbReference type="ARBA" id="ARBA00023239"/>
    </source>
</evidence>
<dbReference type="VEuPathDB" id="FungiDB:BO97DRAFT_468064"/>
<dbReference type="GO" id="GO:0004089">
    <property type="term" value="F:carbonate dehydratase activity"/>
    <property type="evidence" value="ECO:0007669"/>
    <property type="project" value="UniProtKB-UniRule"/>
</dbReference>
<evidence type="ECO:0000256" key="4">
    <source>
        <dbReference type="ARBA" id="ARBA00022833"/>
    </source>
</evidence>
<organism evidence="9 10">
    <name type="scientific">Aspergillus homomorphus (strain CBS 101889)</name>
    <dbReference type="NCBI Taxonomy" id="1450537"/>
    <lineage>
        <taxon>Eukaryota</taxon>
        <taxon>Fungi</taxon>
        <taxon>Dikarya</taxon>
        <taxon>Ascomycota</taxon>
        <taxon>Pezizomycotina</taxon>
        <taxon>Eurotiomycetes</taxon>
        <taxon>Eurotiomycetidae</taxon>
        <taxon>Eurotiales</taxon>
        <taxon>Aspergillaceae</taxon>
        <taxon>Aspergillus</taxon>
        <taxon>Aspergillus subgen. Circumdati</taxon>
    </lineage>
</organism>
<dbReference type="GO" id="GO:0005737">
    <property type="term" value="C:cytoplasm"/>
    <property type="evidence" value="ECO:0007669"/>
    <property type="project" value="TreeGrafter"/>
</dbReference>
<comment type="similarity">
    <text evidence="1 8">Belongs to the beta-class carbonic anhydrase family.</text>
</comment>
<dbReference type="Pfam" id="PF00484">
    <property type="entry name" value="Pro_CA"/>
    <property type="match status" value="1"/>
</dbReference>
<feature type="binding site" evidence="7">
    <location>
        <position position="92"/>
    </location>
    <ligand>
        <name>Zn(2+)</name>
        <dbReference type="ChEBI" id="CHEBI:29105"/>
    </ligand>
</feature>
<evidence type="ECO:0000256" key="2">
    <source>
        <dbReference type="ARBA" id="ARBA00012925"/>
    </source>
</evidence>
<dbReference type="GO" id="GO:0034599">
    <property type="term" value="P:cellular response to oxidative stress"/>
    <property type="evidence" value="ECO:0007669"/>
    <property type="project" value="TreeGrafter"/>
</dbReference>
<name>A0A395I6V3_ASPHC</name>
<dbReference type="PANTHER" id="PTHR11002:SF76">
    <property type="entry name" value="CARBONIC ANHYDRASE"/>
    <property type="match status" value="1"/>
</dbReference>
<keyword evidence="5 8" id="KW-0456">Lyase</keyword>
<feature type="binding site" evidence="7">
    <location>
        <position position="89"/>
    </location>
    <ligand>
        <name>Zn(2+)</name>
        <dbReference type="ChEBI" id="CHEBI:29105"/>
    </ligand>
</feature>
<dbReference type="InterPro" id="IPR001765">
    <property type="entry name" value="Carbonic_anhydrase"/>
</dbReference>
<dbReference type="STRING" id="1450537.A0A395I6V3"/>
<dbReference type="PANTHER" id="PTHR11002">
    <property type="entry name" value="CARBONIC ANHYDRASE"/>
    <property type="match status" value="1"/>
</dbReference>
<keyword evidence="3 7" id="KW-0479">Metal-binding</keyword>
<accession>A0A395I6V3</accession>
<comment type="catalytic activity">
    <reaction evidence="6 8">
        <text>hydrogencarbonate + H(+) = CO2 + H2O</text>
        <dbReference type="Rhea" id="RHEA:10748"/>
        <dbReference type="ChEBI" id="CHEBI:15377"/>
        <dbReference type="ChEBI" id="CHEBI:15378"/>
        <dbReference type="ChEBI" id="CHEBI:16526"/>
        <dbReference type="ChEBI" id="CHEBI:17544"/>
        <dbReference type="EC" id="4.2.1.1"/>
    </reaction>
</comment>
<evidence type="ECO:0000313" key="10">
    <source>
        <dbReference type="Proteomes" id="UP000248961"/>
    </source>
</evidence>
<keyword evidence="10" id="KW-1185">Reference proteome</keyword>
<evidence type="ECO:0000256" key="1">
    <source>
        <dbReference type="ARBA" id="ARBA00006217"/>
    </source>
</evidence>
<dbReference type="Proteomes" id="UP000248961">
    <property type="component" value="Unassembled WGS sequence"/>
</dbReference>
<dbReference type="InterPro" id="IPR036874">
    <property type="entry name" value="Carbonic_anhydrase_sf"/>
</dbReference>
<dbReference type="GO" id="GO:0071244">
    <property type="term" value="P:cellular response to carbon dioxide"/>
    <property type="evidence" value="ECO:0007669"/>
    <property type="project" value="TreeGrafter"/>
</dbReference>
<evidence type="ECO:0000256" key="3">
    <source>
        <dbReference type="ARBA" id="ARBA00022723"/>
    </source>
</evidence>